<proteinExistence type="predicted"/>
<keyword evidence="2" id="KW-1185">Reference proteome</keyword>
<evidence type="ECO:0000313" key="1">
    <source>
        <dbReference type="EMBL" id="KOX73899.1"/>
    </source>
</evidence>
<organism evidence="1 2">
    <name type="scientific">Melipona quadrifasciata</name>
    <dbReference type="NCBI Taxonomy" id="166423"/>
    <lineage>
        <taxon>Eukaryota</taxon>
        <taxon>Metazoa</taxon>
        <taxon>Ecdysozoa</taxon>
        <taxon>Arthropoda</taxon>
        <taxon>Hexapoda</taxon>
        <taxon>Insecta</taxon>
        <taxon>Pterygota</taxon>
        <taxon>Neoptera</taxon>
        <taxon>Endopterygota</taxon>
        <taxon>Hymenoptera</taxon>
        <taxon>Apocrita</taxon>
        <taxon>Aculeata</taxon>
        <taxon>Apoidea</taxon>
        <taxon>Anthophila</taxon>
        <taxon>Apidae</taxon>
        <taxon>Melipona</taxon>
    </lineage>
</organism>
<accession>A0A0M9A1I8</accession>
<evidence type="ECO:0000313" key="2">
    <source>
        <dbReference type="Proteomes" id="UP000053105"/>
    </source>
</evidence>
<gene>
    <name evidence="1" type="ORF">WN51_13977</name>
</gene>
<reference evidence="1 2" key="1">
    <citation type="submission" date="2015-07" db="EMBL/GenBank/DDBJ databases">
        <title>The genome of Melipona quadrifasciata.</title>
        <authorList>
            <person name="Pan H."/>
            <person name="Kapheim K."/>
        </authorList>
    </citation>
    <scope>NUCLEOTIDE SEQUENCE [LARGE SCALE GENOMIC DNA]</scope>
    <source>
        <strain evidence="1">0111107301</strain>
        <tissue evidence="1">Whole body</tissue>
    </source>
</reference>
<dbReference type="Proteomes" id="UP000053105">
    <property type="component" value="Unassembled WGS sequence"/>
</dbReference>
<protein>
    <submittedName>
        <fullName evidence="1">Uncharacterized protein</fullName>
    </submittedName>
</protein>
<sequence length="120" mass="14146">MLTKRKSSDSAPINPPALFHRRFIRRDITQGHSARTRAKEKSQTITRFLLSIAREVEKTLVSPKVASYLDIILRPAIYLRARRKMSHTYICHHCPVTKWSKMIFNFTKDREIINFTGYIR</sequence>
<dbReference type="AlphaFoldDB" id="A0A0M9A1I8"/>
<dbReference type="EMBL" id="KQ435794">
    <property type="protein sequence ID" value="KOX73899.1"/>
    <property type="molecule type" value="Genomic_DNA"/>
</dbReference>
<name>A0A0M9A1I8_9HYME</name>